<dbReference type="Pfam" id="PF02213">
    <property type="entry name" value="GYF"/>
    <property type="match status" value="1"/>
</dbReference>
<feature type="compositionally biased region" description="Polar residues" evidence="1">
    <location>
        <begin position="359"/>
        <end position="369"/>
    </location>
</feature>
<dbReference type="Gene3D" id="3.30.1490.40">
    <property type="match status" value="1"/>
</dbReference>
<feature type="compositionally biased region" description="Gly residues" evidence="1">
    <location>
        <begin position="1453"/>
        <end position="1464"/>
    </location>
</feature>
<accession>A0A0D1Z1Y0</accession>
<feature type="region of interest" description="Disordered" evidence="1">
    <location>
        <begin position="1"/>
        <end position="90"/>
    </location>
</feature>
<feature type="compositionally biased region" description="Gly residues" evidence="1">
    <location>
        <begin position="586"/>
        <end position="599"/>
    </location>
</feature>
<gene>
    <name evidence="3" type="ORF">PV11_08350</name>
</gene>
<dbReference type="InterPro" id="IPR003169">
    <property type="entry name" value="GYF"/>
</dbReference>
<feature type="region of interest" description="Disordered" evidence="1">
    <location>
        <begin position="1448"/>
        <end position="1496"/>
    </location>
</feature>
<feature type="compositionally biased region" description="Gly residues" evidence="1">
    <location>
        <begin position="532"/>
        <end position="546"/>
    </location>
</feature>
<dbReference type="SUPFAM" id="SSF55277">
    <property type="entry name" value="GYF domain"/>
    <property type="match status" value="1"/>
</dbReference>
<feature type="compositionally biased region" description="Polar residues" evidence="1">
    <location>
        <begin position="888"/>
        <end position="916"/>
    </location>
</feature>
<feature type="compositionally biased region" description="Polar residues" evidence="1">
    <location>
        <begin position="202"/>
        <end position="211"/>
    </location>
</feature>
<feature type="compositionally biased region" description="Basic and acidic residues" evidence="1">
    <location>
        <begin position="257"/>
        <end position="273"/>
    </location>
</feature>
<sequence length="1496" mass="158300">MAPPFSSTFASAAASTNGENAGNRRDNGTNEWSRNRVNGAAQTFRRTSATTPSQTQQRESAATSNTGNEGVYIPPHLNPSNSSRNLPLGDTRYGKEQMLSIYQTLKETSTLDRQLDQIFLGGWEPLDKDGAQGQGGRGDGKDAVPGPEVCWNYDADVAPFGLTNMSEEEKQLFSTSVNSPIKLQQNPKETSGPGVIGGRKASVSTYNNTPGASRPGTRRRETSESFMANGPLSPTENKTFPRTEPNTATPPPALLRRRTDYKEEDPGPSAKEELDPEEGVDLQPTFPGLRRAGTGPLSAGLNNPSASPWSAGPQPSAFGSMGSFGSFAIGSATTPTDSSEKRPGFGSARGGSRFKDLLSKTSSEDISQSIRDKTSFGALEKLPEEDADNIQSRLRDELRTRPGRSETNPYEEAPIRSGSAALSGAQENLPPSGGIEQMGMAAFGPPGNVGAREFGHDDPYQQASHGRFNPADPMSPTNTNPYHSPHGRPEEDERDNDPISQAPGFPPFGANRRNMFASSEDRGPPAGSSRTGFGGLPGFGGLGGASGWPSNPLGSNKPPLGPGLGSAFADPIFSPLTDLQSPSASGFGGGFFGSGGFGSAGRASRLGAMFPPAMQEQMRGDSRNEMRQAFESRPESAQQQSIRDAFDNTNRRSEGFGRGSSLFDESPSMRSVEEATNASQAGQFGAPPSGPPPSSLTAPQPAGQRPESYQSAHGLSQSSGSNSDNQLPATQQRQMVMPDRMRWIYRDPQGNTQGPFSGLEMHDWFKAGFFTAELQVKKLEDVEYEPLAQLVRRIGNSREPFLVPQIGVPHGPPSATQGNHWANAPISGVGGSVQPPFPSSFPSFGTTLTAEQQNALERRKQEEQFLMARQKEHLAQQQMAMKHMQMQNGMQPLQHQPSAQSLHSQPSFSSMTSPTGYQPAAPGPIQPPQSGMPFGQQGGPTSAGPAFGGGREEDLPNMMDRMTFSQRAGPFSGGPSGPPPEGPSPQQLNSMLQDRARVQQQQQQADMRGHQDAFLGPQGRNDRLDEFHELRGQADLPAGRLGPEESRPQPIGTQRHVDEQLPQKVHAPIGHPGAVSKQEHEPLSLAQQVQIAAASQLAAAEEHARGKRDTLIEPPPVSISPLPAPAAQRNRLHVADALAAESRSATQTPIETPSVSIAPWAERTAEHPKGPSLREIQEAEAKRAAEQEEIAAAARRAQQAEQEKLSQLLGSASAPAPAPGLPSTSTWGSPASPVTPGSQSSSAWAKPAATKPGSAASAAAKKTLAQIQKEEESRKQRAAAAAVAASVQNAAAASPVSAAAVGKRYAELASKVAPATPTTSSAWTTVGSGGKTKAPPAVVATPQPASRTVSTTTVAAAKPPPTLQTSRSTISNQSKANEEFTKWIKGALGKGLNSNINVDSFVQDLLQLPPEIEIISDSVYASSQTLDGRRFAEEFVRRRKLADKGIIEPATNGAGGMDGKGAGGWSEVAKKGPAAAPKEENNASFKVVATKKKGKR</sequence>
<feature type="compositionally biased region" description="Polar residues" evidence="1">
    <location>
        <begin position="1363"/>
        <end position="1375"/>
    </location>
</feature>
<feature type="compositionally biased region" description="Low complexity" evidence="1">
    <location>
        <begin position="1313"/>
        <end position="1357"/>
    </location>
</feature>
<dbReference type="GO" id="GO:0005829">
    <property type="term" value="C:cytosol"/>
    <property type="evidence" value="ECO:0007669"/>
    <property type="project" value="TreeGrafter"/>
</dbReference>
<evidence type="ECO:0000313" key="3">
    <source>
        <dbReference type="EMBL" id="KIV80883.1"/>
    </source>
</evidence>
<dbReference type="SMART" id="SM00444">
    <property type="entry name" value="GYF"/>
    <property type="match status" value="1"/>
</dbReference>
<feature type="compositionally biased region" description="Polar residues" evidence="1">
    <location>
        <begin position="29"/>
        <end position="68"/>
    </location>
</feature>
<feature type="compositionally biased region" description="Low complexity" evidence="1">
    <location>
        <begin position="316"/>
        <end position="332"/>
    </location>
</feature>
<protein>
    <recommendedName>
        <fullName evidence="2">GYF domain-containing protein</fullName>
    </recommendedName>
</protein>
<feature type="compositionally biased region" description="Low complexity" evidence="1">
    <location>
        <begin position="1"/>
        <end position="16"/>
    </location>
</feature>
<feature type="compositionally biased region" description="Polar residues" evidence="1">
    <location>
        <begin position="177"/>
        <end position="189"/>
    </location>
</feature>
<evidence type="ECO:0000313" key="4">
    <source>
        <dbReference type="Proteomes" id="UP000053599"/>
    </source>
</evidence>
<feature type="region of interest" description="Disordered" evidence="1">
    <location>
        <begin position="888"/>
        <end position="1056"/>
    </location>
</feature>
<reference evidence="3 4" key="1">
    <citation type="submission" date="2015-01" db="EMBL/GenBank/DDBJ databases">
        <title>The Genome Sequence of Exophiala sideris CBS121828.</title>
        <authorList>
            <consortium name="The Broad Institute Genomics Platform"/>
            <person name="Cuomo C."/>
            <person name="de Hoog S."/>
            <person name="Gorbushina A."/>
            <person name="Stielow B."/>
            <person name="Teixiera M."/>
            <person name="Abouelleil A."/>
            <person name="Chapman S.B."/>
            <person name="Priest M."/>
            <person name="Young S.K."/>
            <person name="Wortman J."/>
            <person name="Nusbaum C."/>
            <person name="Birren B."/>
        </authorList>
    </citation>
    <scope>NUCLEOTIDE SEQUENCE [LARGE SCALE GENOMIC DNA]</scope>
    <source>
        <strain evidence="3 4">CBS 121828</strain>
    </source>
</reference>
<feature type="compositionally biased region" description="Basic and acidic residues" evidence="1">
    <location>
        <begin position="1175"/>
        <end position="1186"/>
    </location>
</feature>
<feature type="compositionally biased region" description="Basic and acidic residues" evidence="1">
    <location>
        <begin position="618"/>
        <end position="634"/>
    </location>
</feature>
<evidence type="ECO:0000256" key="1">
    <source>
        <dbReference type="SAM" id="MobiDB-lite"/>
    </source>
</evidence>
<dbReference type="PANTHER" id="PTHR14445:SF36">
    <property type="entry name" value="FI03272P-RELATED"/>
    <property type="match status" value="1"/>
</dbReference>
<dbReference type="InterPro" id="IPR051640">
    <property type="entry name" value="GRB10-interact_GYF"/>
</dbReference>
<feature type="compositionally biased region" description="Basic and acidic residues" evidence="1">
    <location>
        <begin position="1020"/>
        <end position="1032"/>
    </location>
</feature>
<name>A0A0D1Z1Y0_9EURO</name>
<feature type="compositionally biased region" description="Basic and acidic residues" evidence="1">
    <location>
        <begin position="393"/>
        <end position="404"/>
    </location>
</feature>
<evidence type="ECO:0000259" key="2">
    <source>
        <dbReference type="PROSITE" id="PS50829"/>
    </source>
</evidence>
<dbReference type="PANTHER" id="PTHR14445">
    <property type="entry name" value="GRB10 INTERACTING GYF PROTEIN"/>
    <property type="match status" value="1"/>
</dbReference>
<feature type="region of interest" description="Disordered" evidence="1">
    <location>
        <begin position="177"/>
        <end position="730"/>
    </location>
</feature>
<feature type="compositionally biased region" description="Low complexity" evidence="1">
    <location>
        <begin position="1245"/>
        <end position="1265"/>
    </location>
</feature>
<feature type="compositionally biased region" description="Polar residues" evidence="1">
    <location>
        <begin position="232"/>
        <end position="247"/>
    </location>
</feature>
<proteinExistence type="predicted"/>
<dbReference type="OrthoDB" id="48509at2759"/>
<dbReference type="PROSITE" id="PS50829">
    <property type="entry name" value="GYF"/>
    <property type="match status" value="1"/>
</dbReference>
<dbReference type="InterPro" id="IPR035445">
    <property type="entry name" value="GYF-like_dom_sf"/>
</dbReference>
<feature type="compositionally biased region" description="Pro residues" evidence="1">
    <location>
        <begin position="1113"/>
        <end position="1124"/>
    </location>
</feature>
<feature type="compositionally biased region" description="Low complexity" evidence="1">
    <location>
        <begin position="1190"/>
        <end position="1215"/>
    </location>
</feature>
<dbReference type="STRING" id="1016849.A0A0D1Z1Y0"/>
<dbReference type="Proteomes" id="UP000053599">
    <property type="component" value="Unassembled WGS sequence"/>
</dbReference>
<feature type="compositionally biased region" description="Polar residues" evidence="1">
    <location>
        <begin position="707"/>
        <end position="730"/>
    </location>
</feature>
<feature type="region of interest" description="Disordered" evidence="1">
    <location>
        <begin position="1310"/>
        <end position="1375"/>
    </location>
</feature>
<feature type="compositionally biased region" description="Polar residues" evidence="1">
    <location>
        <begin position="1143"/>
        <end position="1155"/>
    </location>
</feature>
<dbReference type="HOGENOM" id="CLU_001585_1_0_1"/>
<organism evidence="3 4">
    <name type="scientific">Exophiala sideris</name>
    <dbReference type="NCBI Taxonomy" id="1016849"/>
    <lineage>
        <taxon>Eukaryota</taxon>
        <taxon>Fungi</taxon>
        <taxon>Dikarya</taxon>
        <taxon>Ascomycota</taxon>
        <taxon>Pezizomycotina</taxon>
        <taxon>Eurotiomycetes</taxon>
        <taxon>Chaetothyriomycetidae</taxon>
        <taxon>Chaetothyriales</taxon>
        <taxon>Herpotrichiellaceae</taxon>
        <taxon>Exophiala</taxon>
    </lineage>
</organism>
<feature type="domain" description="GYF" evidence="2">
    <location>
        <begin position="740"/>
        <end position="795"/>
    </location>
</feature>
<dbReference type="EMBL" id="KN846953">
    <property type="protein sequence ID" value="KIV80883.1"/>
    <property type="molecule type" value="Genomic_DNA"/>
</dbReference>
<dbReference type="CDD" id="cd00072">
    <property type="entry name" value="GYF"/>
    <property type="match status" value="1"/>
</dbReference>
<feature type="region of interest" description="Disordered" evidence="1">
    <location>
        <begin position="1100"/>
        <end position="1278"/>
    </location>
</feature>
<feature type="compositionally biased region" description="Basic and acidic residues" evidence="1">
    <location>
        <begin position="644"/>
        <end position="655"/>
    </location>
</feature>
<feature type="compositionally biased region" description="Basic and acidic residues" evidence="1">
    <location>
        <begin position="1100"/>
        <end position="1111"/>
    </location>
</feature>